<accession>A0A915DFB7</accession>
<dbReference type="AlphaFoldDB" id="A0A915DFB7"/>
<protein>
    <submittedName>
        <fullName evidence="3">Uncharacterized protein</fullName>
    </submittedName>
</protein>
<dbReference type="Proteomes" id="UP000887574">
    <property type="component" value="Unplaced"/>
</dbReference>
<evidence type="ECO:0000313" key="2">
    <source>
        <dbReference type="Proteomes" id="UP000887574"/>
    </source>
</evidence>
<organism evidence="2 3">
    <name type="scientific">Ditylenchus dipsaci</name>
    <dbReference type="NCBI Taxonomy" id="166011"/>
    <lineage>
        <taxon>Eukaryota</taxon>
        <taxon>Metazoa</taxon>
        <taxon>Ecdysozoa</taxon>
        <taxon>Nematoda</taxon>
        <taxon>Chromadorea</taxon>
        <taxon>Rhabditida</taxon>
        <taxon>Tylenchina</taxon>
        <taxon>Tylenchomorpha</taxon>
        <taxon>Sphaerularioidea</taxon>
        <taxon>Anguinidae</taxon>
        <taxon>Anguininae</taxon>
        <taxon>Ditylenchus</taxon>
    </lineage>
</organism>
<sequence>MIKADLLFVFHVFLILEFVHCQLKFKDLKPLLNPNDADQSLMQLCELVELVNLNVKPSLNSNSPFSVNFVQPEEQFLLPRLLTRTFSKPAQKGEPTVWAAVKQSWKVFKTEVKGIAAHVLQSKQFPNKNYDALLKHVNTELNRGEQFIHSNKFLPELGVRSIFAQNVPIEQLIEELTAKIVAEEKSKNPSVFIDIDRLESTHRLKA</sequence>
<proteinExistence type="predicted"/>
<feature type="chain" id="PRO_5037941132" evidence="1">
    <location>
        <begin position="22"/>
        <end position="206"/>
    </location>
</feature>
<keyword evidence="2" id="KW-1185">Reference proteome</keyword>
<reference evidence="3" key="1">
    <citation type="submission" date="2022-11" db="UniProtKB">
        <authorList>
            <consortium name="WormBaseParasite"/>
        </authorList>
    </citation>
    <scope>IDENTIFICATION</scope>
</reference>
<keyword evidence="1" id="KW-0732">Signal</keyword>
<evidence type="ECO:0000313" key="3">
    <source>
        <dbReference type="WBParaSite" id="jg19316"/>
    </source>
</evidence>
<evidence type="ECO:0000256" key="1">
    <source>
        <dbReference type="SAM" id="SignalP"/>
    </source>
</evidence>
<name>A0A915DFB7_9BILA</name>
<feature type="signal peptide" evidence="1">
    <location>
        <begin position="1"/>
        <end position="21"/>
    </location>
</feature>
<dbReference type="WBParaSite" id="jg19316">
    <property type="protein sequence ID" value="jg19316"/>
    <property type="gene ID" value="jg19316"/>
</dbReference>